<protein>
    <submittedName>
        <fullName evidence="1">Uncharacterized protein</fullName>
    </submittedName>
</protein>
<accession>A0A5N5F7X5</accession>
<dbReference type="Proteomes" id="UP000327157">
    <property type="component" value="Chromosome 1"/>
</dbReference>
<sequence length="57" mass="6778">MCVSQALFYANLNVLDTHFRIIGIDQIRQAREKGLTKQKVLEKVRKCQQYRVRVKNE</sequence>
<reference evidence="1 2" key="1">
    <citation type="submission" date="2019-09" db="EMBL/GenBank/DDBJ databases">
        <authorList>
            <person name="Ou C."/>
        </authorList>
    </citation>
    <scope>NUCLEOTIDE SEQUENCE [LARGE SCALE GENOMIC DNA]</scope>
    <source>
        <strain evidence="1">S2</strain>
        <tissue evidence="1">Leaf</tissue>
    </source>
</reference>
<dbReference type="EMBL" id="SMOL01000768">
    <property type="protein sequence ID" value="KAB2597282.1"/>
    <property type="molecule type" value="Genomic_DNA"/>
</dbReference>
<organism evidence="1 2">
    <name type="scientific">Pyrus ussuriensis x Pyrus communis</name>
    <dbReference type="NCBI Taxonomy" id="2448454"/>
    <lineage>
        <taxon>Eukaryota</taxon>
        <taxon>Viridiplantae</taxon>
        <taxon>Streptophyta</taxon>
        <taxon>Embryophyta</taxon>
        <taxon>Tracheophyta</taxon>
        <taxon>Spermatophyta</taxon>
        <taxon>Magnoliopsida</taxon>
        <taxon>eudicotyledons</taxon>
        <taxon>Gunneridae</taxon>
        <taxon>Pentapetalae</taxon>
        <taxon>rosids</taxon>
        <taxon>fabids</taxon>
        <taxon>Rosales</taxon>
        <taxon>Rosaceae</taxon>
        <taxon>Amygdaloideae</taxon>
        <taxon>Maleae</taxon>
        <taxon>Pyrus</taxon>
    </lineage>
</organism>
<proteinExistence type="predicted"/>
<evidence type="ECO:0000313" key="2">
    <source>
        <dbReference type="Proteomes" id="UP000327157"/>
    </source>
</evidence>
<reference evidence="2" key="2">
    <citation type="submission" date="2019-10" db="EMBL/GenBank/DDBJ databases">
        <title>A de novo genome assembly of a pear dwarfing rootstock.</title>
        <authorList>
            <person name="Wang F."/>
            <person name="Wang J."/>
            <person name="Li S."/>
            <person name="Zhang Y."/>
            <person name="Fang M."/>
            <person name="Ma L."/>
            <person name="Zhao Y."/>
            <person name="Jiang S."/>
        </authorList>
    </citation>
    <scope>NUCLEOTIDE SEQUENCE [LARGE SCALE GENOMIC DNA]</scope>
</reference>
<name>A0A5N5F7X5_9ROSA</name>
<keyword evidence="2" id="KW-1185">Reference proteome</keyword>
<gene>
    <name evidence="1" type="ORF">D8674_000202</name>
</gene>
<comment type="caution">
    <text evidence="1">The sequence shown here is derived from an EMBL/GenBank/DDBJ whole genome shotgun (WGS) entry which is preliminary data.</text>
</comment>
<evidence type="ECO:0000313" key="1">
    <source>
        <dbReference type="EMBL" id="KAB2597282.1"/>
    </source>
</evidence>
<reference evidence="1 2" key="3">
    <citation type="submission" date="2019-11" db="EMBL/GenBank/DDBJ databases">
        <title>A de novo genome assembly of a pear dwarfing rootstock.</title>
        <authorList>
            <person name="Wang F."/>
            <person name="Wang J."/>
            <person name="Li S."/>
            <person name="Zhang Y."/>
            <person name="Fang M."/>
            <person name="Ma L."/>
            <person name="Zhao Y."/>
            <person name="Jiang S."/>
        </authorList>
    </citation>
    <scope>NUCLEOTIDE SEQUENCE [LARGE SCALE GENOMIC DNA]</scope>
    <source>
        <strain evidence="1">S2</strain>
        <tissue evidence="1">Leaf</tissue>
    </source>
</reference>
<dbReference type="AlphaFoldDB" id="A0A5N5F7X5"/>